<keyword evidence="2" id="KW-1185">Reference proteome</keyword>
<dbReference type="InterPro" id="IPR036866">
    <property type="entry name" value="RibonucZ/Hydroxyglut_hydro"/>
</dbReference>
<organism evidence="1 2">
    <name type="scientific">Parachitinimonas caeni</name>
    <dbReference type="NCBI Taxonomy" id="3031301"/>
    <lineage>
        <taxon>Bacteria</taxon>
        <taxon>Pseudomonadati</taxon>
        <taxon>Pseudomonadota</taxon>
        <taxon>Betaproteobacteria</taxon>
        <taxon>Neisseriales</taxon>
        <taxon>Chitinibacteraceae</taxon>
        <taxon>Parachitinimonas</taxon>
    </lineage>
</organism>
<dbReference type="Proteomes" id="UP001172778">
    <property type="component" value="Unassembled WGS sequence"/>
</dbReference>
<evidence type="ECO:0000313" key="1">
    <source>
        <dbReference type="EMBL" id="MDK2123057.1"/>
    </source>
</evidence>
<protein>
    <recommendedName>
        <fullName evidence="3">Competence protein ComEC</fullName>
    </recommendedName>
</protein>
<evidence type="ECO:0000313" key="2">
    <source>
        <dbReference type="Proteomes" id="UP001172778"/>
    </source>
</evidence>
<comment type="caution">
    <text evidence="1">The sequence shown here is derived from an EMBL/GenBank/DDBJ whole genome shotgun (WGS) entry which is preliminary data.</text>
</comment>
<dbReference type="Gene3D" id="3.60.15.10">
    <property type="entry name" value="Ribonuclease Z/Hydroxyacylglutathione hydrolase-like"/>
    <property type="match status" value="1"/>
</dbReference>
<dbReference type="InterPro" id="IPR052159">
    <property type="entry name" value="Competence_DNA_uptake"/>
</dbReference>
<gene>
    <name evidence="1" type="ORF">PZA18_03200</name>
</gene>
<reference evidence="1" key="1">
    <citation type="submission" date="2023-03" db="EMBL/GenBank/DDBJ databases">
        <title>Chitinimonas shenzhenensis gen. nov., sp. nov., a novel member of family Burkholderiaceae isolated from activated sludge collected in Shen Zhen, China.</title>
        <authorList>
            <person name="Wang X."/>
        </authorList>
    </citation>
    <scope>NUCLEOTIDE SEQUENCE</scope>
    <source>
        <strain evidence="1">DQS-5</strain>
    </source>
</reference>
<sequence length="319" mass="36093">MNNINSVITRFRAYQLGTAGSSFSYFAKDHFTLIEAMITEVNEPQLKAELVECGKNSIDTLHITSWDRDHCSPDGLEWILNELRPTRVEMPGYEPHTDSGETCRVQIERYQATRNKIDSAVVIQAITPTYIDTLNNASELLYKNIYYHPRALREDSNDNSTIKLFRSGCFNVLSLGDVEDPSIAASLKRCKTILCAELDVMILAHHGADNGFTTKNLLRKLSPSVAICSSNYDNQFDHPRQEIRSMLYEQNIPLFTTKTGDVLIASIGGHTMDYKVINYCANSTKISSERTFRSRKSKLLCSNADTIRNVLAKKNNWPH</sequence>
<accession>A0ABT7DWN2</accession>
<dbReference type="EMBL" id="JARRAF010000003">
    <property type="protein sequence ID" value="MDK2123057.1"/>
    <property type="molecule type" value="Genomic_DNA"/>
</dbReference>
<dbReference type="SUPFAM" id="SSF56281">
    <property type="entry name" value="Metallo-hydrolase/oxidoreductase"/>
    <property type="match status" value="1"/>
</dbReference>
<dbReference type="PANTHER" id="PTHR30619">
    <property type="entry name" value="DNA INTERNALIZATION/COMPETENCE PROTEIN COMEC/REC2"/>
    <property type="match status" value="1"/>
</dbReference>
<dbReference type="RefSeq" id="WP_284099345.1">
    <property type="nucleotide sequence ID" value="NZ_JARRAF010000003.1"/>
</dbReference>
<name>A0ABT7DWN2_9NEIS</name>
<proteinExistence type="predicted"/>
<dbReference type="PANTHER" id="PTHR30619:SF1">
    <property type="entry name" value="RECOMBINATION PROTEIN 2"/>
    <property type="match status" value="1"/>
</dbReference>
<evidence type="ECO:0008006" key="3">
    <source>
        <dbReference type="Google" id="ProtNLM"/>
    </source>
</evidence>